<accession>B9Y3I7</accession>
<gene>
    <name evidence="1" type="ORF">HOLDEFILI_00362</name>
</gene>
<dbReference type="Proteomes" id="UP000005950">
    <property type="component" value="Unassembled WGS sequence"/>
</dbReference>
<protein>
    <submittedName>
        <fullName evidence="1">Uncharacterized protein</fullName>
    </submittedName>
</protein>
<dbReference type="EMBL" id="ACCF01000020">
    <property type="protein sequence ID" value="EEF69459.1"/>
    <property type="molecule type" value="Genomic_DNA"/>
</dbReference>
<comment type="caution">
    <text evidence="1">The sequence shown here is derived from an EMBL/GenBank/DDBJ whole genome shotgun (WGS) entry which is preliminary data.</text>
</comment>
<proteinExistence type="predicted"/>
<evidence type="ECO:0000313" key="1">
    <source>
        <dbReference type="EMBL" id="EEF69459.1"/>
    </source>
</evidence>
<organism evidence="1 2">
    <name type="scientific">Holdemania filiformis DSM 12042</name>
    <dbReference type="NCBI Taxonomy" id="545696"/>
    <lineage>
        <taxon>Bacteria</taxon>
        <taxon>Bacillati</taxon>
        <taxon>Bacillota</taxon>
        <taxon>Erysipelotrichia</taxon>
        <taxon>Erysipelotrichales</taxon>
        <taxon>Erysipelotrichaceae</taxon>
        <taxon>Holdemania</taxon>
    </lineage>
</organism>
<dbReference type="AlphaFoldDB" id="B9Y3I7"/>
<sequence length="122" mass="13820">MPRRIEKKTVPAKNYQLTVISLKSRCSQGFSRCSVFYYLGNSRSNSFNFSCFQRAVTELSLNSSLVLAWPSASFRGNLAQLIPLRICSTASRKLDWFYPYALISVKRGAGISDVLYPSLLFF</sequence>
<reference evidence="1 2" key="1">
    <citation type="submission" date="2008-12" db="EMBL/GenBank/DDBJ databases">
        <authorList>
            <person name="Fulton L."/>
            <person name="Clifton S."/>
            <person name="Fulton B."/>
            <person name="Xu J."/>
            <person name="Minx P."/>
            <person name="Pepin K.H."/>
            <person name="Johnson M."/>
            <person name="Bhonagiri V."/>
            <person name="Nash W.E."/>
            <person name="Mardis E.R."/>
            <person name="Wilson R.K."/>
        </authorList>
    </citation>
    <scope>NUCLEOTIDE SEQUENCE [LARGE SCALE GENOMIC DNA]</scope>
    <source>
        <strain evidence="1 2">DSM 12042</strain>
    </source>
</reference>
<evidence type="ECO:0000313" key="2">
    <source>
        <dbReference type="Proteomes" id="UP000005950"/>
    </source>
</evidence>
<reference evidence="1 2" key="2">
    <citation type="submission" date="2009-02" db="EMBL/GenBank/DDBJ databases">
        <title>Draft genome sequence of Holdemania filiformis DSM 12042.</title>
        <authorList>
            <person name="Sudarsanam P."/>
            <person name="Ley R."/>
            <person name="Guruge J."/>
            <person name="Turnbaugh P.J."/>
            <person name="Mahowald M."/>
            <person name="Liep D."/>
            <person name="Gordon J."/>
        </authorList>
    </citation>
    <scope>NUCLEOTIDE SEQUENCE [LARGE SCALE GENOMIC DNA]</scope>
    <source>
        <strain evidence="1 2">DSM 12042</strain>
    </source>
</reference>
<dbReference type="HOGENOM" id="CLU_2023545_0_0_9"/>
<name>B9Y3I7_9FIRM</name>